<evidence type="ECO:0000256" key="11">
    <source>
        <dbReference type="ARBA" id="ARBA00023221"/>
    </source>
</evidence>
<evidence type="ECO:0000256" key="3">
    <source>
        <dbReference type="ARBA" id="ARBA00022516"/>
    </source>
</evidence>
<dbReference type="GO" id="GO:0000247">
    <property type="term" value="F:C-8 sterol isomerase activity"/>
    <property type="evidence" value="ECO:0007669"/>
    <property type="project" value="TreeGrafter"/>
</dbReference>
<dbReference type="GO" id="GO:0016020">
    <property type="term" value="C:membrane"/>
    <property type="evidence" value="ECO:0007669"/>
    <property type="project" value="UniProtKB-SubCell"/>
</dbReference>
<reference evidence="16" key="1">
    <citation type="journal article" date="2021" name="Nat. Commun.">
        <title>Genetic determinants of endophytism in the Arabidopsis root mycobiome.</title>
        <authorList>
            <person name="Mesny F."/>
            <person name="Miyauchi S."/>
            <person name="Thiergart T."/>
            <person name="Pickel B."/>
            <person name="Atanasova L."/>
            <person name="Karlsson M."/>
            <person name="Huettel B."/>
            <person name="Barry K.W."/>
            <person name="Haridas S."/>
            <person name="Chen C."/>
            <person name="Bauer D."/>
            <person name="Andreopoulos W."/>
            <person name="Pangilinan J."/>
            <person name="LaButti K."/>
            <person name="Riley R."/>
            <person name="Lipzen A."/>
            <person name="Clum A."/>
            <person name="Drula E."/>
            <person name="Henrissat B."/>
            <person name="Kohler A."/>
            <person name="Grigoriev I.V."/>
            <person name="Martin F.M."/>
            <person name="Hacquard S."/>
        </authorList>
    </citation>
    <scope>NUCLEOTIDE SEQUENCE</scope>
    <source>
        <strain evidence="16">MPI-CAGE-CH-0230</strain>
    </source>
</reference>
<dbReference type="PANTHER" id="PTHR14207:SF0">
    <property type="entry name" value="3-BETA-HYDROXYSTEROID-DELTA(8),DELTA(7)-ISOMERASE"/>
    <property type="match status" value="1"/>
</dbReference>
<sequence length="274" mass="30299">MGAFDNIVSWWVAAQGRVNDTAAAAVPLEPLPPQHPYFPQDLVLSGYVENETPLHVLLASFAGMLGCTILATGVLARKVNPQLTASSLAVVSWFVMCGCLHCFFEGYFVANHATIVSSQHLFSQLWKEYALSDSRYLISDPFMLSVEAITVVVLGPLSFLSAASTVLQSPLRHPLRMIVCIAHLFSVSLYYSTSLTESYFTGRWDSRPEPQYFWLYYVGFNLPWAAVPLVLLNNSIKSVVVALRAVERMAVTLDESKSLRDGKGTAELEEKKAE</sequence>
<evidence type="ECO:0000256" key="6">
    <source>
        <dbReference type="ARBA" id="ARBA00022989"/>
    </source>
</evidence>
<dbReference type="InterPro" id="IPR007905">
    <property type="entry name" value="EBP"/>
</dbReference>
<dbReference type="PROSITE" id="PS51751">
    <property type="entry name" value="EXPERA"/>
    <property type="match status" value="1"/>
</dbReference>
<accession>A0A9P8YIX0</accession>
<evidence type="ECO:0000256" key="5">
    <source>
        <dbReference type="ARBA" id="ARBA00022955"/>
    </source>
</evidence>
<feature type="transmembrane region" description="Helical" evidence="14">
    <location>
        <begin position="142"/>
        <end position="163"/>
    </location>
</feature>
<evidence type="ECO:0000256" key="4">
    <source>
        <dbReference type="ARBA" id="ARBA00022692"/>
    </source>
</evidence>
<comment type="caution">
    <text evidence="16">The sequence shown here is derived from an EMBL/GenBank/DDBJ whole genome shotgun (WGS) entry which is preliminary data.</text>
</comment>
<dbReference type="Proteomes" id="UP000756346">
    <property type="component" value="Unassembled WGS sequence"/>
</dbReference>
<evidence type="ECO:0000313" key="17">
    <source>
        <dbReference type="Proteomes" id="UP000756346"/>
    </source>
</evidence>
<dbReference type="GeneID" id="70182007"/>
<evidence type="ECO:0000259" key="15">
    <source>
        <dbReference type="PROSITE" id="PS51751"/>
    </source>
</evidence>
<evidence type="ECO:0000256" key="9">
    <source>
        <dbReference type="ARBA" id="ARBA00023136"/>
    </source>
</evidence>
<feature type="transmembrane region" description="Helical" evidence="14">
    <location>
        <begin position="213"/>
        <end position="232"/>
    </location>
</feature>
<keyword evidence="12" id="KW-0413">Isomerase</keyword>
<dbReference type="EMBL" id="JAGTJQ010000001">
    <property type="protein sequence ID" value="KAH7041090.1"/>
    <property type="molecule type" value="Genomic_DNA"/>
</dbReference>
<evidence type="ECO:0000256" key="14">
    <source>
        <dbReference type="SAM" id="Phobius"/>
    </source>
</evidence>
<dbReference type="AlphaFoldDB" id="A0A9P8YIX0"/>
<keyword evidence="5" id="KW-0752">Steroid biosynthesis</keyword>
<evidence type="ECO:0000256" key="7">
    <source>
        <dbReference type="ARBA" id="ARBA00023011"/>
    </source>
</evidence>
<dbReference type="InterPro" id="IPR033118">
    <property type="entry name" value="EXPERA"/>
</dbReference>
<dbReference type="GO" id="GO:0004769">
    <property type="term" value="F:steroid Delta-isomerase activity"/>
    <property type="evidence" value="ECO:0007669"/>
    <property type="project" value="TreeGrafter"/>
</dbReference>
<keyword evidence="11" id="KW-0753">Steroid metabolism</keyword>
<comment type="similarity">
    <text evidence="2">Belongs to the EBP family.</text>
</comment>
<keyword evidence="6 13" id="KW-1133">Transmembrane helix</keyword>
<dbReference type="GO" id="GO:0016126">
    <property type="term" value="P:sterol biosynthetic process"/>
    <property type="evidence" value="ECO:0007669"/>
    <property type="project" value="UniProtKB-KW"/>
</dbReference>
<name>A0A9P8YIX0_9PEZI</name>
<organism evidence="16 17">
    <name type="scientific">Microdochium trichocladiopsis</name>
    <dbReference type="NCBI Taxonomy" id="1682393"/>
    <lineage>
        <taxon>Eukaryota</taxon>
        <taxon>Fungi</taxon>
        <taxon>Dikarya</taxon>
        <taxon>Ascomycota</taxon>
        <taxon>Pezizomycotina</taxon>
        <taxon>Sordariomycetes</taxon>
        <taxon>Xylariomycetidae</taxon>
        <taxon>Xylariales</taxon>
        <taxon>Microdochiaceae</taxon>
        <taxon>Microdochium</taxon>
    </lineage>
</organism>
<evidence type="ECO:0000256" key="8">
    <source>
        <dbReference type="ARBA" id="ARBA00023098"/>
    </source>
</evidence>
<proteinExistence type="inferred from homology"/>
<dbReference type="RefSeq" id="XP_046019145.1">
    <property type="nucleotide sequence ID" value="XM_046152461.1"/>
</dbReference>
<dbReference type="OrthoDB" id="58557at2759"/>
<comment type="subcellular location">
    <subcellularLocation>
        <location evidence="1">Membrane</location>
        <topology evidence="1">Multi-pass membrane protein</topology>
    </subcellularLocation>
</comment>
<dbReference type="GO" id="GO:0005783">
    <property type="term" value="C:endoplasmic reticulum"/>
    <property type="evidence" value="ECO:0007669"/>
    <property type="project" value="TreeGrafter"/>
</dbReference>
<feature type="transmembrane region" description="Helical" evidence="14">
    <location>
        <begin position="88"/>
        <end position="110"/>
    </location>
</feature>
<feature type="domain" description="EXPERA" evidence="15">
    <location>
        <begin position="86"/>
        <end position="232"/>
    </location>
</feature>
<keyword evidence="17" id="KW-1185">Reference proteome</keyword>
<evidence type="ECO:0000256" key="1">
    <source>
        <dbReference type="ARBA" id="ARBA00004141"/>
    </source>
</evidence>
<keyword evidence="9 13" id="KW-0472">Membrane</keyword>
<evidence type="ECO:0000256" key="13">
    <source>
        <dbReference type="PROSITE-ProRule" id="PRU01087"/>
    </source>
</evidence>
<keyword evidence="7" id="KW-0756">Sterol biosynthesis</keyword>
<feature type="transmembrane region" description="Helical" evidence="14">
    <location>
        <begin position="175"/>
        <end position="193"/>
    </location>
</feature>
<evidence type="ECO:0000313" key="16">
    <source>
        <dbReference type="EMBL" id="KAH7041090.1"/>
    </source>
</evidence>
<keyword evidence="8" id="KW-0443">Lipid metabolism</keyword>
<protein>
    <submittedName>
        <fullName evidence="16">Emopamil binding protein-domain-containing protein</fullName>
    </submittedName>
</protein>
<keyword evidence="4 13" id="KW-0812">Transmembrane</keyword>
<keyword evidence="3" id="KW-0444">Lipid biosynthesis</keyword>
<evidence type="ECO:0000256" key="12">
    <source>
        <dbReference type="ARBA" id="ARBA00023235"/>
    </source>
</evidence>
<gene>
    <name evidence="16" type="ORF">B0I36DRAFT_312106</name>
</gene>
<keyword evidence="10" id="KW-1207">Sterol metabolism</keyword>
<evidence type="ECO:0000256" key="2">
    <source>
        <dbReference type="ARBA" id="ARBA00008337"/>
    </source>
</evidence>
<evidence type="ECO:0000256" key="10">
    <source>
        <dbReference type="ARBA" id="ARBA00023166"/>
    </source>
</evidence>
<dbReference type="Pfam" id="PF05241">
    <property type="entry name" value="EBP"/>
    <property type="match status" value="1"/>
</dbReference>
<dbReference type="PANTHER" id="PTHR14207">
    <property type="entry name" value="STEROL ISOMERASE"/>
    <property type="match status" value="1"/>
</dbReference>
<feature type="transmembrane region" description="Helical" evidence="14">
    <location>
        <begin position="54"/>
        <end position="76"/>
    </location>
</feature>
<dbReference type="GO" id="GO:0047750">
    <property type="term" value="F:cholestenol delta-isomerase activity"/>
    <property type="evidence" value="ECO:0007669"/>
    <property type="project" value="InterPro"/>
</dbReference>